<dbReference type="GO" id="GO:0016831">
    <property type="term" value="F:carboxy-lyase activity"/>
    <property type="evidence" value="ECO:0007669"/>
    <property type="project" value="InterPro"/>
</dbReference>
<gene>
    <name evidence="3" type="ORF">UFOPK3004_00318</name>
</gene>
<keyword evidence="1" id="KW-0456">Lyase</keyword>
<dbReference type="PANTHER" id="PTHR21240">
    <property type="entry name" value="2-AMINO-3-CARBOXYLMUCONATE-6-SEMIALDEHYDE DECARBOXYLASE"/>
    <property type="match status" value="1"/>
</dbReference>
<accession>A0A6J6XEX6</accession>
<evidence type="ECO:0000256" key="1">
    <source>
        <dbReference type="ARBA" id="ARBA00023239"/>
    </source>
</evidence>
<evidence type="ECO:0000259" key="2">
    <source>
        <dbReference type="Pfam" id="PF04909"/>
    </source>
</evidence>
<feature type="domain" description="Amidohydrolase-related" evidence="2">
    <location>
        <begin position="4"/>
        <end position="316"/>
    </location>
</feature>
<dbReference type="Gene3D" id="3.20.20.140">
    <property type="entry name" value="Metal-dependent hydrolases"/>
    <property type="match status" value="1"/>
</dbReference>
<proteinExistence type="predicted"/>
<evidence type="ECO:0000313" key="3">
    <source>
        <dbReference type="EMBL" id="CAB4795332.1"/>
    </source>
</evidence>
<dbReference type="InterPro" id="IPR032465">
    <property type="entry name" value="ACMSD"/>
</dbReference>
<dbReference type="EMBL" id="CAFAAL010000015">
    <property type="protein sequence ID" value="CAB4795332.1"/>
    <property type="molecule type" value="Genomic_DNA"/>
</dbReference>
<dbReference type="Pfam" id="PF04909">
    <property type="entry name" value="Amidohydro_2"/>
    <property type="match status" value="1"/>
</dbReference>
<dbReference type="GO" id="GO:0016787">
    <property type="term" value="F:hydrolase activity"/>
    <property type="evidence" value="ECO:0007669"/>
    <property type="project" value="InterPro"/>
</dbReference>
<dbReference type="SUPFAM" id="SSF51556">
    <property type="entry name" value="Metallo-dependent hydrolases"/>
    <property type="match status" value="1"/>
</dbReference>
<dbReference type="AlphaFoldDB" id="A0A6J6XEX6"/>
<name>A0A6J6XEX6_9ZZZZ</name>
<sequence length="324" mass="36451">MRIIDAHIHVLDRSWIPAGVRYAWARQATGRREPMRRIEDVEPQVMVKQSDPTAEITMKAFERVGVEAALIPVVDWTLVAGRDPNDLTIDQLHDRHDQLAIATEGRLRYCAGIDPRHPDARERLAQVVTRPHCAGIKLYPAGGWSMSDRSHWWIFEFANDHQVPVVIHTSPLGGDPLVTPNSRPSEIAPAMAAFPSVSWVFAHAGFEAWWLEAVDIASGWQSAYLDLSLWQICAQNDYEEFRKRIRTAVSRVGAHRILFGSDIIRGPGEDEDGSRLGEWIKLFIGLGEPYKGTDRVVSEQDLELMLAGNAARLYGFTSRENQKG</sequence>
<organism evidence="3">
    <name type="scientific">freshwater metagenome</name>
    <dbReference type="NCBI Taxonomy" id="449393"/>
    <lineage>
        <taxon>unclassified sequences</taxon>
        <taxon>metagenomes</taxon>
        <taxon>ecological metagenomes</taxon>
    </lineage>
</organism>
<reference evidence="3" key="1">
    <citation type="submission" date="2020-05" db="EMBL/GenBank/DDBJ databases">
        <authorList>
            <person name="Chiriac C."/>
            <person name="Salcher M."/>
            <person name="Ghai R."/>
            <person name="Kavagutti S V."/>
        </authorList>
    </citation>
    <scope>NUCLEOTIDE SEQUENCE</scope>
</reference>
<dbReference type="InterPro" id="IPR006680">
    <property type="entry name" value="Amidohydro-rel"/>
</dbReference>
<dbReference type="InterPro" id="IPR032466">
    <property type="entry name" value="Metal_Hydrolase"/>
</dbReference>
<protein>
    <submittedName>
        <fullName evidence="3">Unannotated protein</fullName>
    </submittedName>
</protein>